<sequence>MFVSLRPDPFMTRCLRCRANGTNLSLIPVIREHMAGTPVRKAWEMSTYGATLDFLRRELPDVVASEYFEGVASGTLVDGVRCEDVQATSFADASLDLVTSNQVFEHVPDDLAGYAECARILRPGGALVFSVPLYDIPVTRRLARIEDGRVIVDGEAEYHDSRASGPKSVLTFWRHSVHDIAARVAAAGFDVALREVRVATSQRHPAFVVYAMRRV</sequence>
<reference evidence="2 3" key="1">
    <citation type="submission" date="2018-01" db="EMBL/GenBank/DDBJ databases">
        <authorList>
            <person name="Fu G.-Y."/>
        </authorList>
    </citation>
    <scope>NUCLEOTIDE SEQUENCE [LARGE SCALE GENOMIC DNA]</scope>
    <source>
        <strain evidence="2 3">SY39</strain>
    </source>
</reference>
<dbReference type="EMBL" id="CP025682">
    <property type="protein sequence ID" value="AUN95997.1"/>
    <property type="molecule type" value="Genomic_DNA"/>
</dbReference>
<keyword evidence="3" id="KW-1185">Reference proteome</keyword>
<dbReference type="CDD" id="cd02440">
    <property type="entry name" value="AdoMet_MTases"/>
    <property type="match status" value="1"/>
</dbReference>
<feature type="domain" description="Methyltransferase type 11" evidence="1">
    <location>
        <begin position="80"/>
        <end position="129"/>
    </location>
</feature>
<gene>
    <name evidence="2" type="ORF">C0099_14245</name>
</gene>
<name>A0A2I6S9T4_9RHOO</name>
<proteinExistence type="predicted"/>
<evidence type="ECO:0000313" key="2">
    <source>
        <dbReference type="EMBL" id="AUN95997.1"/>
    </source>
</evidence>
<dbReference type="SUPFAM" id="SSF53335">
    <property type="entry name" value="S-adenosyl-L-methionine-dependent methyltransferases"/>
    <property type="match status" value="1"/>
</dbReference>
<dbReference type="Pfam" id="PF08241">
    <property type="entry name" value="Methyltransf_11"/>
    <property type="match status" value="1"/>
</dbReference>
<dbReference type="AlphaFoldDB" id="A0A2I6S9T4"/>
<dbReference type="InterPro" id="IPR013216">
    <property type="entry name" value="Methyltransf_11"/>
</dbReference>
<evidence type="ECO:0000313" key="3">
    <source>
        <dbReference type="Proteomes" id="UP000242205"/>
    </source>
</evidence>
<dbReference type="InterPro" id="IPR029063">
    <property type="entry name" value="SAM-dependent_MTases_sf"/>
</dbReference>
<dbReference type="Proteomes" id="UP000242205">
    <property type="component" value="Chromosome"/>
</dbReference>
<protein>
    <recommendedName>
        <fullName evidence="1">Methyltransferase type 11 domain-containing protein</fullName>
    </recommendedName>
</protein>
<dbReference type="GO" id="GO:0008757">
    <property type="term" value="F:S-adenosylmethionine-dependent methyltransferase activity"/>
    <property type="evidence" value="ECO:0007669"/>
    <property type="project" value="InterPro"/>
</dbReference>
<dbReference type="Gene3D" id="3.40.50.150">
    <property type="entry name" value="Vaccinia Virus protein VP39"/>
    <property type="match status" value="1"/>
</dbReference>
<dbReference type="KEGG" id="atw:C0099_14245"/>
<organism evidence="2 3">
    <name type="scientific">Pseudazoarcus pumilus</name>
    <dbReference type="NCBI Taxonomy" id="2067960"/>
    <lineage>
        <taxon>Bacteria</taxon>
        <taxon>Pseudomonadati</taxon>
        <taxon>Pseudomonadota</taxon>
        <taxon>Betaproteobacteria</taxon>
        <taxon>Rhodocyclales</taxon>
        <taxon>Zoogloeaceae</taxon>
        <taxon>Pseudazoarcus</taxon>
    </lineage>
</organism>
<accession>A0A2I6S9T4</accession>
<evidence type="ECO:0000259" key="1">
    <source>
        <dbReference type="Pfam" id="PF08241"/>
    </source>
</evidence>